<evidence type="ECO:0000313" key="3">
    <source>
        <dbReference type="WBParaSite" id="Hba_05314"/>
    </source>
</evidence>
<feature type="transmembrane region" description="Helical" evidence="1">
    <location>
        <begin position="6"/>
        <end position="24"/>
    </location>
</feature>
<dbReference type="Proteomes" id="UP000095283">
    <property type="component" value="Unplaced"/>
</dbReference>
<name>A0A1I7WJV7_HETBA</name>
<dbReference type="WBParaSite" id="Hba_05314">
    <property type="protein sequence ID" value="Hba_05314"/>
    <property type="gene ID" value="Hba_05314"/>
</dbReference>
<proteinExistence type="predicted"/>
<evidence type="ECO:0000313" key="2">
    <source>
        <dbReference type="Proteomes" id="UP000095283"/>
    </source>
</evidence>
<keyword evidence="1" id="KW-1133">Transmembrane helix</keyword>
<dbReference type="AlphaFoldDB" id="A0A1I7WJV7"/>
<sequence>MVKYIYIYIYIYIYNFLKVIPNIYSQIFKGQIISTKLSYFY</sequence>
<reference evidence="3" key="1">
    <citation type="submission" date="2016-11" db="UniProtKB">
        <authorList>
            <consortium name="WormBaseParasite"/>
        </authorList>
    </citation>
    <scope>IDENTIFICATION</scope>
</reference>
<organism evidence="2 3">
    <name type="scientific">Heterorhabditis bacteriophora</name>
    <name type="common">Entomopathogenic nematode worm</name>
    <dbReference type="NCBI Taxonomy" id="37862"/>
    <lineage>
        <taxon>Eukaryota</taxon>
        <taxon>Metazoa</taxon>
        <taxon>Ecdysozoa</taxon>
        <taxon>Nematoda</taxon>
        <taxon>Chromadorea</taxon>
        <taxon>Rhabditida</taxon>
        <taxon>Rhabditina</taxon>
        <taxon>Rhabditomorpha</taxon>
        <taxon>Strongyloidea</taxon>
        <taxon>Heterorhabditidae</taxon>
        <taxon>Heterorhabditis</taxon>
    </lineage>
</organism>
<protein>
    <submittedName>
        <fullName evidence="3">Uncharacterized protein</fullName>
    </submittedName>
</protein>
<keyword evidence="2" id="KW-1185">Reference proteome</keyword>
<keyword evidence="1" id="KW-0472">Membrane</keyword>
<evidence type="ECO:0000256" key="1">
    <source>
        <dbReference type="SAM" id="Phobius"/>
    </source>
</evidence>
<accession>A0A1I7WJV7</accession>
<keyword evidence="1" id="KW-0812">Transmembrane</keyword>